<name>A0A2P5WJ50_GOSBA</name>
<dbReference type="EMBL" id="KZ667428">
    <property type="protein sequence ID" value="PPR91113.1"/>
    <property type="molecule type" value="Genomic_DNA"/>
</dbReference>
<evidence type="ECO:0000313" key="2">
    <source>
        <dbReference type="Proteomes" id="UP000239757"/>
    </source>
</evidence>
<accession>A0A2P5WJ50</accession>
<gene>
    <name evidence="1" type="ORF">GOBAR_AA29571</name>
</gene>
<organism evidence="1 2">
    <name type="scientific">Gossypium barbadense</name>
    <name type="common">Sea Island cotton</name>
    <name type="synonym">Hibiscus barbadensis</name>
    <dbReference type="NCBI Taxonomy" id="3634"/>
    <lineage>
        <taxon>Eukaryota</taxon>
        <taxon>Viridiplantae</taxon>
        <taxon>Streptophyta</taxon>
        <taxon>Embryophyta</taxon>
        <taxon>Tracheophyta</taxon>
        <taxon>Spermatophyta</taxon>
        <taxon>Magnoliopsida</taxon>
        <taxon>eudicotyledons</taxon>
        <taxon>Gunneridae</taxon>
        <taxon>Pentapetalae</taxon>
        <taxon>rosids</taxon>
        <taxon>malvids</taxon>
        <taxon>Malvales</taxon>
        <taxon>Malvaceae</taxon>
        <taxon>Malvoideae</taxon>
        <taxon>Gossypium</taxon>
    </lineage>
</organism>
<sequence>MALIRASFKRKGRRSPKNSGGCVVVWNAGRGERRPEEGSGGELSWCHMGAYSRAASWGSSCVCELRTIINIRIGELTLRAGDDAVTLQARDSVKTSKTQDNAIKPVDDKTNIQLSLQEPLRTKTTEIMHYYHVENKDVHEERQLQIKEQD</sequence>
<proteinExistence type="predicted"/>
<dbReference type="Proteomes" id="UP000239757">
    <property type="component" value="Unassembled WGS sequence"/>
</dbReference>
<protein>
    <submittedName>
        <fullName evidence="1">Uncharacterized protein</fullName>
    </submittedName>
</protein>
<dbReference type="AlphaFoldDB" id="A0A2P5WJ50"/>
<evidence type="ECO:0000313" key="1">
    <source>
        <dbReference type="EMBL" id="PPR91113.1"/>
    </source>
</evidence>
<reference evidence="1 2" key="1">
    <citation type="submission" date="2015-01" db="EMBL/GenBank/DDBJ databases">
        <title>Genome of allotetraploid Gossypium barbadense reveals genomic plasticity and fiber elongation in cotton evolution.</title>
        <authorList>
            <person name="Chen X."/>
            <person name="Liu X."/>
            <person name="Zhao B."/>
            <person name="Zheng H."/>
            <person name="Hu Y."/>
            <person name="Lu G."/>
            <person name="Yang C."/>
            <person name="Chen J."/>
            <person name="Shan C."/>
            <person name="Zhang L."/>
            <person name="Zhou Y."/>
            <person name="Wang L."/>
            <person name="Guo W."/>
            <person name="Bai Y."/>
            <person name="Ruan J."/>
            <person name="Shangguan X."/>
            <person name="Mao Y."/>
            <person name="Jiang J."/>
            <person name="Zhu Y."/>
            <person name="Lei J."/>
            <person name="Kang H."/>
            <person name="Chen S."/>
            <person name="He X."/>
            <person name="Wang R."/>
            <person name="Wang Y."/>
            <person name="Chen J."/>
            <person name="Wang L."/>
            <person name="Yu S."/>
            <person name="Wang B."/>
            <person name="Wei J."/>
            <person name="Song S."/>
            <person name="Lu X."/>
            <person name="Gao Z."/>
            <person name="Gu W."/>
            <person name="Deng X."/>
            <person name="Ma D."/>
            <person name="Wang S."/>
            <person name="Liang W."/>
            <person name="Fang L."/>
            <person name="Cai C."/>
            <person name="Zhu X."/>
            <person name="Zhou B."/>
            <person name="Zhang Y."/>
            <person name="Chen Z."/>
            <person name="Xu S."/>
            <person name="Zhu R."/>
            <person name="Wang S."/>
            <person name="Zhang T."/>
            <person name="Zhao G."/>
        </authorList>
    </citation>
    <scope>NUCLEOTIDE SEQUENCE [LARGE SCALE GENOMIC DNA]</scope>
    <source>
        <strain evidence="2">cv. Xinhai21</strain>
        <tissue evidence="1">Leaf</tissue>
    </source>
</reference>